<proteinExistence type="inferred from homology"/>
<gene>
    <name evidence="4" type="ORF">SAMN04488023_15913</name>
</gene>
<dbReference type="RefSeq" id="WP_090889792.1">
    <property type="nucleotide sequence ID" value="NZ_FOGG01000059.1"/>
</dbReference>
<reference evidence="4 5" key="1">
    <citation type="submission" date="2016-10" db="EMBL/GenBank/DDBJ databases">
        <authorList>
            <person name="de Groot N.N."/>
        </authorList>
    </citation>
    <scope>NUCLEOTIDE SEQUENCE [LARGE SCALE GENOMIC DNA]</scope>
    <source>
        <strain evidence="4 5">DSM 18610</strain>
    </source>
</reference>
<dbReference type="InterPro" id="IPR022272">
    <property type="entry name" value="Lipocalin_CS"/>
</dbReference>
<dbReference type="SUPFAM" id="SSF50814">
    <property type="entry name" value="Lipocalins"/>
    <property type="match status" value="1"/>
</dbReference>
<evidence type="ECO:0000256" key="2">
    <source>
        <dbReference type="PIRNR" id="PIRNR036893"/>
    </source>
</evidence>
<evidence type="ECO:0000259" key="3">
    <source>
        <dbReference type="Pfam" id="PF08212"/>
    </source>
</evidence>
<dbReference type="Gene3D" id="2.40.128.20">
    <property type="match status" value="1"/>
</dbReference>
<dbReference type="PIRSF" id="PIRSF036893">
    <property type="entry name" value="Lipocalin_ApoD"/>
    <property type="match status" value="1"/>
</dbReference>
<dbReference type="STRING" id="390241.SAMN04488023_15913"/>
<dbReference type="CDD" id="cd19438">
    <property type="entry name" value="lipocalin_Blc-like"/>
    <property type="match status" value="1"/>
</dbReference>
<evidence type="ECO:0000313" key="4">
    <source>
        <dbReference type="EMBL" id="SES29233.1"/>
    </source>
</evidence>
<dbReference type="GO" id="GO:0006950">
    <property type="term" value="P:response to stress"/>
    <property type="evidence" value="ECO:0007669"/>
    <property type="project" value="UniProtKB-ARBA"/>
</dbReference>
<sequence length="170" mass="19904">MKSICALFLFIFNLLPLEKNAPISRLDLKKYSGTWYSLYSIPTIFDKGSRETTTKYSLNKEGYFDVLTTYKKPHDEQTYSRNSKMFPSDTGSNGELKAQFIWPIKVDYWIIELADDYNYVVVGHPDRKFLFIMSRNKNMPKKQYEEIIARCKAKGYDVSKLTSQHHDKLG</sequence>
<dbReference type="EMBL" id="FOGG01000059">
    <property type="protein sequence ID" value="SES29233.1"/>
    <property type="molecule type" value="Genomic_DNA"/>
</dbReference>
<dbReference type="AlphaFoldDB" id="A0A1H9W6Y4"/>
<evidence type="ECO:0000313" key="5">
    <source>
        <dbReference type="Proteomes" id="UP000199572"/>
    </source>
</evidence>
<dbReference type="PROSITE" id="PS00213">
    <property type="entry name" value="LIPOCALIN"/>
    <property type="match status" value="1"/>
</dbReference>
<organism evidence="4 5">
    <name type="scientific">Pedobacter rhizosphaerae</name>
    <dbReference type="NCBI Taxonomy" id="390241"/>
    <lineage>
        <taxon>Bacteria</taxon>
        <taxon>Pseudomonadati</taxon>
        <taxon>Bacteroidota</taxon>
        <taxon>Sphingobacteriia</taxon>
        <taxon>Sphingobacteriales</taxon>
        <taxon>Sphingobacteriaceae</taxon>
        <taxon>Pedobacter</taxon>
    </lineage>
</organism>
<dbReference type="Pfam" id="PF08212">
    <property type="entry name" value="Lipocalin_2"/>
    <property type="match status" value="1"/>
</dbReference>
<dbReference type="PANTHER" id="PTHR10612:SF34">
    <property type="entry name" value="APOLIPOPROTEIN D"/>
    <property type="match status" value="1"/>
</dbReference>
<dbReference type="OrthoDB" id="594739at2"/>
<dbReference type="PRINTS" id="PR01171">
    <property type="entry name" value="BCTLIPOCALIN"/>
</dbReference>
<dbReference type="InterPro" id="IPR000566">
    <property type="entry name" value="Lipocln_cytosolic_FA-bd_dom"/>
</dbReference>
<comment type="similarity">
    <text evidence="1 2">Belongs to the calycin superfamily. Lipocalin family.</text>
</comment>
<dbReference type="InterPro" id="IPR002446">
    <property type="entry name" value="Lipocalin_bac"/>
</dbReference>
<protein>
    <submittedName>
        <fullName evidence="4">Apolipoprotein D and lipocalin family protein</fullName>
    </submittedName>
</protein>
<name>A0A1H9W6Y4_9SPHI</name>
<dbReference type="PANTHER" id="PTHR10612">
    <property type="entry name" value="APOLIPOPROTEIN D"/>
    <property type="match status" value="1"/>
</dbReference>
<dbReference type="Proteomes" id="UP000199572">
    <property type="component" value="Unassembled WGS sequence"/>
</dbReference>
<feature type="domain" description="Lipocalin/cytosolic fatty-acid binding" evidence="3">
    <location>
        <begin position="26"/>
        <end position="163"/>
    </location>
</feature>
<keyword evidence="5" id="KW-1185">Reference proteome</keyword>
<evidence type="ECO:0000256" key="1">
    <source>
        <dbReference type="ARBA" id="ARBA00006889"/>
    </source>
</evidence>
<dbReference type="InterPro" id="IPR047202">
    <property type="entry name" value="Lipocalin_Blc-like_dom"/>
</dbReference>
<dbReference type="InterPro" id="IPR022271">
    <property type="entry name" value="Lipocalin_ApoD"/>
</dbReference>
<dbReference type="InterPro" id="IPR012674">
    <property type="entry name" value="Calycin"/>
</dbReference>
<keyword evidence="4" id="KW-0449">Lipoprotein</keyword>
<accession>A0A1H9W6Y4</accession>